<dbReference type="InterPro" id="IPR013342">
    <property type="entry name" value="Mandelate_racemase_C"/>
</dbReference>
<dbReference type="PANTHER" id="PTHR48080:SF2">
    <property type="entry name" value="D-GALACTONATE DEHYDRATASE"/>
    <property type="match status" value="1"/>
</dbReference>
<accession>A0A381W1B7</accession>
<dbReference type="PANTHER" id="PTHR48080">
    <property type="entry name" value="D-GALACTONATE DEHYDRATASE-RELATED"/>
    <property type="match status" value="1"/>
</dbReference>
<dbReference type="Pfam" id="PF13378">
    <property type="entry name" value="MR_MLE_C"/>
    <property type="match status" value="1"/>
</dbReference>
<dbReference type="Gene3D" id="3.30.390.10">
    <property type="entry name" value="Enolase-like, N-terminal domain"/>
    <property type="match status" value="1"/>
</dbReference>
<dbReference type="EMBL" id="UINC01010413">
    <property type="protein sequence ID" value="SVA46320.1"/>
    <property type="molecule type" value="Genomic_DNA"/>
</dbReference>
<dbReference type="InterPro" id="IPR036849">
    <property type="entry name" value="Enolase-like_C_sf"/>
</dbReference>
<dbReference type="InterPro" id="IPR029017">
    <property type="entry name" value="Enolase-like_N"/>
</dbReference>
<dbReference type="Gene3D" id="3.20.20.120">
    <property type="entry name" value="Enolase-like C-terminal domain"/>
    <property type="match status" value="1"/>
</dbReference>
<protein>
    <recommendedName>
        <fullName evidence="2">Mandelate racemase/muconate lactonizing enzyme C-terminal domain-containing protein</fullName>
    </recommendedName>
</protein>
<dbReference type="SUPFAM" id="SSF51604">
    <property type="entry name" value="Enolase C-terminal domain-like"/>
    <property type="match status" value="1"/>
</dbReference>
<feature type="compositionally biased region" description="Acidic residues" evidence="1">
    <location>
        <begin position="261"/>
        <end position="270"/>
    </location>
</feature>
<name>A0A381W1B7_9ZZZZ</name>
<feature type="non-terminal residue" evidence="3">
    <location>
        <position position="1"/>
    </location>
</feature>
<dbReference type="InterPro" id="IPR029065">
    <property type="entry name" value="Enolase_C-like"/>
</dbReference>
<evidence type="ECO:0000313" key="3">
    <source>
        <dbReference type="EMBL" id="SVA46320.1"/>
    </source>
</evidence>
<proteinExistence type="predicted"/>
<organism evidence="3">
    <name type="scientific">marine metagenome</name>
    <dbReference type="NCBI Taxonomy" id="408172"/>
    <lineage>
        <taxon>unclassified sequences</taxon>
        <taxon>metagenomes</taxon>
        <taxon>ecological metagenomes</taxon>
    </lineage>
</organism>
<dbReference type="AlphaFoldDB" id="A0A381W1B7"/>
<feature type="domain" description="Mandelate racemase/muconate lactonizing enzyme C-terminal" evidence="2">
    <location>
        <begin position="18"/>
        <end position="127"/>
    </location>
</feature>
<evidence type="ECO:0000256" key="1">
    <source>
        <dbReference type="SAM" id="MobiDB-lite"/>
    </source>
</evidence>
<gene>
    <name evidence="3" type="ORF">METZ01_LOCUS99174</name>
</gene>
<reference evidence="3" key="1">
    <citation type="submission" date="2018-05" db="EMBL/GenBank/DDBJ databases">
        <authorList>
            <person name="Lanie J.A."/>
            <person name="Ng W.-L."/>
            <person name="Kazmierczak K.M."/>
            <person name="Andrzejewski T.M."/>
            <person name="Davidsen T.M."/>
            <person name="Wayne K.J."/>
            <person name="Tettelin H."/>
            <person name="Glass J.I."/>
            <person name="Rusch D."/>
            <person name="Podicherti R."/>
            <person name="Tsui H.-C.T."/>
            <person name="Winkler M.E."/>
        </authorList>
    </citation>
    <scope>NUCLEOTIDE SEQUENCE</scope>
</reference>
<dbReference type="SMART" id="SM00922">
    <property type="entry name" value="MR_MLE"/>
    <property type="match status" value="1"/>
</dbReference>
<sequence length="270" mass="29704">IAGKCYGVPVYKLLGGPTRDRVRVYGEINEETGVNAMKVGPQSSRKAFKYAETPMFVDEVVERFKALRDQYGTGVDIGVDFHGAVQPTTAILLMKALEPYRPWFYEEVVQALNIDVMAELAQKTHIPLATGERIFTKWGFKEIHEKRAATILQPDVCYAGGITELKIIAGMAESYYTPMAPHNPQGPCSLAASLQIAGAIPNFLAQERGDNDYMELLATPLPPVCNGHRPLPTEPGLGITIDEDKLMNQVGDPHPYGPQFDPDDGSVVDW</sequence>
<dbReference type="InterPro" id="IPR034593">
    <property type="entry name" value="DgoD-like"/>
</dbReference>
<feature type="region of interest" description="Disordered" evidence="1">
    <location>
        <begin position="247"/>
        <end position="270"/>
    </location>
</feature>
<evidence type="ECO:0000259" key="2">
    <source>
        <dbReference type="SMART" id="SM00922"/>
    </source>
</evidence>
<dbReference type="SFLD" id="SFLDS00001">
    <property type="entry name" value="Enolase"/>
    <property type="match status" value="1"/>
</dbReference>